<dbReference type="PANTHER" id="PTHR11328">
    <property type="entry name" value="MAJOR FACILITATOR SUPERFAMILY DOMAIN-CONTAINING PROTEIN"/>
    <property type="match status" value="1"/>
</dbReference>
<name>A0ABS6D0X0_9FIRM</name>
<dbReference type="NCBIfam" id="TIGR00792">
    <property type="entry name" value="gph"/>
    <property type="match status" value="1"/>
</dbReference>
<dbReference type="InterPro" id="IPR039672">
    <property type="entry name" value="MFS_2"/>
</dbReference>
<sequence length="459" mass="49724">MKPQTKTKPKNRMYAFAWSTRGFSLGVNSLLLMQATFYATQSLGLSAGLVGTLFLVSKIFDGVTDLIAGYIIDKTQTKWGKARPYELFLIPTWILTVIFFSTPASMGTTGKIIWVFVLYVLIQAVCVTFLSASETTFLARSTTDDELRAKALTVAGILAMLVPTIASIILPQLIAKWGSQPGGWTKIMLVYAVPLTIVGLFRFFFIKEEVEDETAGVQKKDDITLKEGLKAIAKNKYLFLFVGATFICAVNNNLISGVGTYFFQYVMGDIGKMSLIGMLGLLTPFTLLIFPMTVRKGYAMNFVKLGLILAVVGNILKYFAGSNMTLVLIGSIIAAVPGSSMLQMIGSLFMIQCMDYGEWKTGVRVEAMMNSVNGFASKVGAGIASGFLGVLMGATGFVSGAPTQSAGATTAIQMGYSVIPAIFCVLMLVILHFYDLEKKQGEIRADLAKRAEVAQKAAE</sequence>
<dbReference type="Pfam" id="PF13347">
    <property type="entry name" value="MFS_2"/>
    <property type="match status" value="1"/>
</dbReference>
<accession>A0ABS6D0X0</accession>
<organism evidence="2 3">
    <name type="scientific">Faecalicatena faecalis</name>
    <dbReference type="NCBI Taxonomy" id="2726362"/>
    <lineage>
        <taxon>Bacteria</taxon>
        <taxon>Bacillati</taxon>
        <taxon>Bacillota</taxon>
        <taxon>Clostridia</taxon>
        <taxon>Lachnospirales</taxon>
        <taxon>Lachnospiraceae</taxon>
        <taxon>Faecalicatena</taxon>
    </lineage>
</organism>
<feature type="transmembrane region" description="Helical" evidence="1">
    <location>
        <begin position="414"/>
        <end position="434"/>
    </location>
</feature>
<dbReference type="InterPro" id="IPR001927">
    <property type="entry name" value="Na/Gal_symport"/>
</dbReference>
<keyword evidence="1" id="KW-1133">Transmembrane helix</keyword>
<feature type="transmembrane region" description="Helical" evidence="1">
    <location>
        <begin position="84"/>
        <end position="106"/>
    </location>
</feature>
<feature type="transmembrane region" description="Helical" evidence="1">
    <location>
        <begin position="112"/>
        <end position="130"/>
    </location>
</feature>
<protein>
    <submittedName>
        <fullName evidence="2">Glycoside-pentoside-hexuronide (GPH):cation symporter</fullName>
    </submittedName>
</protein>
<feature type="transmembrane region" description="Helical" evidence="1">
    <location>
        <begin position="372"/>
        <end position="394"/>
    </location>
</feature>
<feature type="transmembrane region" description="Helical" evidence="1">
    <location>
        <begin position="237"/>
        <end position="264"/>
    </location>
</feature>
<keyword evidence="1" id="KW-0812">Transmembrane</keyword>
<keyword evidence="3" id="KW-1185">Reference proteome</keyword>
<evidence type="ECO:0000313" key="2">
    <source>
        <dbReference type="EMBL" id="MBU3875237.1"/>
    </source>
</evidence>
<dbReference type="PANTHER" id="PTHR11328:SF24">
    <property type="entry name" value="MAJOR FACILITATOR SUPERFAMILY (MFS) PROFILE DOMAIN-CONTAINING PROTEIN"/>
    <property type="match status" value="1"/>
</dbReference>
<comment type="caution">
    <text evidence="2">The sequence shown here is derived from an EMBL/GenBank/DDBJ whole genome shotgun (WGS) entry which is preliminary data.</text>
</comment>
<dbReference type="Proteomes" id="UP000723714">
    <property type="component" value="Unassembled WGS sequence"/>
</dbReference>
<feature type="transmembrane region" description="Helical" evidence="1">
    <location>
        <begin position="302"/>
        <end position="320"/>
    </location>
</feature>
<feature type="transmembrane region" description="Helical" evidence="1">
    <location>
        <begin position="187"/>
        <end position="205"/>
    </location>
</feature>
<feature type="transmembrane region" description="Helical" evidence="1">
    <location>
        <begin position="270"/>
        <end position="290"/>
    </location>
</feature>
<feature type="transmembrane region" description="Helical" evidence="1">
    <location>
        <begin position="326"/>
        <end position="351"/>
    </location>
</feature>
<keyword evidence="1" id="KW-0472">Membrane</keyword>
<dbReference type="RefSeq" id="WP_216240136.1">
    <property type="nucleotide sequence ID" value="NZ_JABACJ020000003.1"/>
</dbReference>
<reference evidence="2 3" key="1">
    <citation type="submission" date="2021-06" db="EMBL/GenBank/DDBJ databases">
        <title>Faecalicatena sp. nov. isolated from porcine feces.</title>
        <authorList>
            <person name="Oh B.S."/>
            <person name="Lee J.H."/>
        </authorList>
    </citation>
    <scope>NUCLEOTIDE SEQUENCE [LARGE SCALE GENOMIC DNA]</scope>
    <source>
        <strain evidence="2 3">AGMB00832</strain>
    </source>
</reference>
<evidence type="ECO:0000256" key="1">
    <source>
        <dbReference type="SAM" id="Phobius"/>
    </source>
</evidence>
<gene>
    <name evidence="2" type="ORF">HGO97_005330</name>
</gene>
<dbReference type="EMBL" id="JABACJ020000003">
    <property type="protein sequence ID" value="MBU3875237.1"/>
    <property type="molecule type" value="Genomic_DNA"/>
</dbReference>
<feature type="transmembrane region" description="Helical" evidence="1">
    <location>
        <begin position="151"/>
        <end position="175"/>
    </location>
</feature>
<evidence type="ECO:0000313" key="3">
    <source>
        <dbReference type="Proteomes" id="UP000723714"/>
    </source>
</evidence>
<feature type="transmembrane region" description="Helical" evidence="1">
    <location>
        <begin position="45"/>
        <end position="72"/>
    </location>
</feature>
<feature type="transmembrane region" description="Helical" evidence="1">
    <location>
        <begin position="21"/>
        <end position="39"/>
    </location>
</feature>
<proteinExistence type="predicted"/>